<evidence type="ECO:0000256" key="5">
    <source>
        <dbReference type="ARBA" id="ARBA00022723"/>
    </source>
</evidence>
<evidence type="ECO:0000256" key="7">
    <source>
        <dbReference type="ARBA" id="ARBA00022777"/>
    </source>
</evidence>
<dbReference type="InterPro" id="IPR002139">
    <property type="entry name" value="Ribo/fructo_kinase"/>
</dbReference>
<dbReference type="GO" id="GO:0004747">
    <property type="term" value="F:ribokinase activity"/>
    <property type="evidence" value="ECO:0007669"/>
    <property type="project" value="UniProtKB-UniRule"/>
</dbReference>
<feature type="binding site" evidence="12">
    <location>
        <position position="279"/>
    </location>
    <ligand>
        <name>K(+)</name>
        <dbReference type="ChEBI" id="CHEBI:29103"/>
    </ligand>
</feature>
<protein>
    <recommendedName>
        <fullName evidence="3 12">Ribokinase</fullName>
        <shortName evidence="12">RK</shortName>
        <ecNumber evidence="2 12">2.7.1.15</ecNumber>
    </recommendedName>
</protein>
<feature type="binding site" evidence="12">
    <location>
        <position position="185"/>
    </location>
    <ligand>
        <name>ATP</name>
        <dbReference type="ChEBI" id="CHEBI:30616"/>
    </ligand>
</feature>
<dbReference type="SUPFAM" id="SSF53613">
    <property type="entry name" value="Ribokinase-like"/>
    <property type="match status" value="1"/>
</dbReference>
<dbReference type="PANTHER" id="PTHR10584">
    <property type="entry name" value="SUGAR KINASE"/>
    <property type="match status" value="1"/>
</dbReference>
<feature type="active site" description="Proton acceptor" evidence="12">
    <location>
        <position position="249"/>
    </location>
</feature>
<comment type="caution">
    <text evidence="14">The sequence shown here is derived from an EMBL/GenBank/DDBJ whole genome shotgun (WGS) entry which is preliminary data.</text>
</comment>
<dbReference type="EMBL" id="WJNH01000016">
    <property type="protein sequence ID" value="MRG88137.1"/>
    <property type="molecule type" value="Genomic_DNA"/>
</dbReference>
<comment type="caution">
    <text evidence="12">Lacks conserved residue(s) required for the propagation of feature annotation.</text>
</comment>
<evidence type="ECO:0000256" key="2">
    <source>
        <dbReference type="ARBA" id="ARBA00012035"/>
    </source>
</evidence>
<organism evidence="14 15">
    <name type="scientific">Salinibacillus xinjiangensis</name>
    <dbReference type="NCBI Taxonomy" id="1229268"/>
    <lineage>
        <taxon>Bacteria</taxon>
        <taxon>Bacillati</taxon>
        <taxon>Bacillota</taxon>
        <taxon>Bacilli</taxon>
        <taxon>Bacillales</taxon>
        <taxon>Bacillaceae</taxon>
        <taxon>Salinibacillus</taxon>
    </lineage>
</organism>
<dbReference type="Proteomes" id="UP000480185">
    <property type="component" value="Unassembled WGS sequence"/>
</dbReference>
<evidence type="ECO:0000256" key="4">
    <source>
        <dbReference type="ARBA" id="ARBA00022679"/>
    </source>
</evidence>
<dbReference type="UniPathway" id="UPA00916">
    <property type="reaction ID" value="UER00889"/>
</dbReference>
<dbReference type="InterPro" id="IPR011877">
    <property type="entry name" value="Ribokinase"/>
</dbReference>
<comment type="similarity">
    <text evidence="12">Belongs to the carbohydrate kinase PfkB family. Ribokinase subfamily.</text>
</comment>
<keyword evidence="15" id="KW-1185">Reference proteome</keyword>
<evidence type="ECO:0000256" key="1">
    <source>
        <dbReference type="ARBA" id="ARBA00005380"/>
    </source>
</evidence>
<keyword evidence="9 12" id="KW-0460">Magnesium</keyword>
<feature type="binding site" evidence="12">
    <location>
        <begin position="41"/>
        <end position="45"/>
    </location>
    <ligand>
        <name>substrate</name>
    </ligand>
</feature>
<keyword evidence="7 12" id="KW-0418">Kinase</keyword>
<dbReference type="PROSITE" id="PS00583">
    <property type="entry name" value="PFKB_KINASES_1"/>
    <property type="match status" value="1"/>
</dbReference>
<feature type="binding site" evidence="12">
    <location>
        <begin position="248"/>
        <end position="249"/>
    </location>
    <ligand>
        <name>ATP</name>
        <dbReference type="ChEBI" id="CHEBI:30616"/>
    </ligand>
</feature>
<dbReference type="AlphaFoldDB" id="A0A6G1XB20"/>
<evidence type="ECO:0000256" key="6">
    <source>
        <dbReference type="ARBA" id="ARBA00022741"/>
    </source>
</evidence>
<gene>
    <name evidence="12 14" type="primary">rbsK</name>
    <name evidence="14" type="ORF">GH754_17920</name>
</gene>
<feature type="binding site" evidence="12">
    <location>
        <position position="282"/>
    </location>
    <ligand>
        <name>K(+)</name>
        <dbReference type="ChEBI" id="CHEBI:29103"/>
    </ligand>
</feature>
<dbReference type="NCBIfam" id="TIGR02152">
    <property type="entry name" value="D_ribokin_bact"/>
    <property type="match status" value="1"/>
</dbReference>
<feature type="binding site" evidence="12">
    <location>
        <begin position="13"/>
        <end position="15"/>
    </location>
    <ligand>
        <name>substrate</name>
    </ligand>
</feature>
<dbReference type="GO" id="GO:0046872">
    <property type="term" value="F:metal ion binding"/>
    <property type="evidence" value="ECO:0007669"/>
    <property type="project" value="UniProtKB-KW"/>
</dbReference>
<comment type="similarity">
    <text evidence="1">Belongs to the carbohydrate kinase pfkB family.</text>
</comment>
<keyword evidence="6 12" id="KW-0547">Nucleotide-binding</keyword>
<evidence type="ECO:0000256" key="3">
    <source>
        <dbReference type="ARBA" id="ARBA00016943"/>
    </source>
</evidence>
<dbReference type="CDD" id="cd01174">
    <property type="entry name" value="ribokinase"/>
    <property type="match status" value="1"/>
</dbReference>
<dbReference type="GO" id="GO:0019303">
    <property type="term" value="P:D-ribose catabolic process"/>
    <property type="evidence" value="ECO:0007669"/>
    <property type="project" value="UniProtKB-UniRule"/>
</dbReference>
<dbReference type="PROSITE" id="PS00584">
    <property type="entry name" value="PFKB_KINASES_2"/>
    <property type="match status" value="1"/>
</dbReference>
<keyword evidence="5 12" id="KW-0479">Metal-binding</keyword>
<comment type="cofactor">
    <cofactor evidence="12">
        <name>Mg(2+)</name>
        <dbReference type="ChEBI" id="CHEBI:18420"/>
    </cofactor>
    <text evidence="12">Requires a divalent cation, most likely magnesium in vivo, as an electrophilic catalyst to aid phosphoryl group transfer. It is the chelate of the metal and the nucleotide that is the actual substrate.</text>
</comment>
<feature type="domain" description="Carbohydrate kinase PfkB" evidence="13">
    <location>
        <begin position="5"/>
        <end position="291"/>
    </location>
</feature>
<feature type="binding site" evidence="12">
    <location>
        <position position="141"/>
    </location>
    <ligand>
        <name>substrate</name>
    </ligand>
</feature>
<feature type="binding site" evidence="12">
    <location>
        <position position="284"/>
    </location>
    <ligand>
        <name>K(+)</name>
        <dbReference type="ChEBI" id="CHEBI:29103"/>
    </ligand>
</feature>
<keyword evidence="8 12" id="KW-0067">ATP-binding</keyword>
<dbReference type="InterPro" id="IPR002173">
    <property type="entry name" value="Carboh/pur_kinase_PfkB_CS"/>
</dbReference>
<evidence type="ECO:0000256" key="8">
    <source>
        <dbReference type="ARBA" id="ARBA00022840"/>
    </source>
</evidence>
<evidence type="ECO:0000256" key="10">
    <source>
        <dbReference type="ARBA" id="ARBA00022958"/>
    </source>
</evidence>
<evidence type="ECO:0000313" key="14">
    <source>
        <dbReference type="EMBL" id="MRG88137.1"/>
    </source>
</evidence>
<reference evidence="14 15" key="1">
    <citation type="submission" date="2019-11" db="EMBL/GenBank/DDBJ databases">
        <authorList>
            <person name="Li J."/>
        </authorList>
    </citation>
    <scope>NUCLEOTIDE SEQUENCE [LARGE SCALE GENOMIC DNA]</scope>
    <source>
        <strain evidence="14 15">J4</strain>
    </source>
</reference>
<dbReference type="PRINTS" id="PR00990">
    <property type="entry name" value="RIBOKINASE"/>
</dbReference>
<feature type="binding site" evidence="12">
    <location>
        <position position="249"/>
    </location>
    <ligand>
        <name>substrate</name>
    </ligand>
</feature>
<feature type="binding site" evidence="12">
    <location>
        <position position="245"/>
    </location>
    <ligand>
        <name>K(+)</name>
        <dbReference type="ChEBI" id="CHEBI:29103"/>
    </ligand>
</feature>
<comment type="function">
    <text evidence="12">Catalyzes the phosphorylation of ribose at O-5 in a reaction requiring ATP and magnesium. The resulting D-ribose-5-phosphate can then be used either for sythesis of nucleotides, histidine, and tryptophan, or as a component of the pentose phosphate pathway.</text>
</comment>
<dbReference type="HAMAP" id="MF_01987">
    <property type="entry name" value="Ribokinase"/>
    <property type="match status" value="1"/>
</dbReference>
<dbReference type="PANTHER" id="PTHR10584:SF166">
    <property type="entry name" value="RIBOKINASE"/>
    <property type="match status" value="1"/>
</dbReference>
<evidence type="ECO:0000256" key="12">
    <source>
        <dbReference type="HAMAP-Rule" id="MF_01987"/>
    </source>
</evidence>
<evidence type="ECO:0000259" key="13">
    <source>
        <dbReference type="Pfam" id="PF00294"/>
    </source>
</evidence>
<dbReference type="EC" id="2.7.1.15" evidence="2 12"/>
<dbReference type="Pfam" id="PF00294">
    <property type="entry name" value="PfkB"/>
    <property type="match status" value="1"/>
</dbReference>
<comment type="catalytic activity">
    <reaction evidence="12">
        <text>D-ribose + ATP = D-ribose 5-phosphate + ADP + H(+)</text>
        <dbReference type="Rhea" id="RHEA:13697"/>
        <dbReference type="ChEBI" id="CHEBI:15378"/>
        <dbReference type="ChEBI" id="CHEBI:30616"/>
        <dbReference type="ChEBI" id="CHEBI:47013"/>
        <dbReference type="ChEBI" id="CHEBI:78346"/>
        <dbReference type="ChEBI" id="CHEBI:456216"/>
        <dbReference type="EC" id="2.7.1.15"/>
    </reaction>
</comment>
<comment type="subunit">
    <text evidence="12">Homodimer.</text>
</comment>
<feature type="binding site" evidence="12">
    <location>
        <position position="243"/>
    </location>
    <ligand>
        <name>K(+)</name>
        <dbReference type="ChEBI" id="CHEBI:29103"/>
    </ligand>
</feature>
<sequence length="306" mass="33032">MTKPNISVVGSINMDLVKEVSNFPNKGETVLGKNFFTSFGGKGANQAIASSRLGAEVTMFGCVGDDDYGKKLISNLQRNGVNTENVTSVANMTSGIASITLSEEDNSIIVIPGANNKVTPEYIFDREAEIIKSDLILASIEIPLETVVCVSEMAKKYHIPFVLNPAPATQLPAKLIQNSTLLTPNEHEFFVVLGSNDQKSIYEERINTYNGAIIITRGSKSAVMKKEKGELKYLPSYKVRVVDTTGAGDAFNGAIAYMLAKGEDLEDAAKFAMAVSALAVTKLGAQTGLPTIEEYDNFMQSNNILR</sequence>
<dbReference type="InterPro" id="IPR029056">
    <property type="entry name" value="Ribokinase-like"/>
</dbReference>
<proteinExistence type="inferred from homology"/>
<keyword evidence="10 12" id="KW-0630">Potassium</keyword>
<dbReference type="GO" id="GO:0005524">
    <property type="term" value="F:ATP binding"/>
    <property type="evidence" value="ECO:0007669"/>
    <property type="project" value="UniProtKB-UniRule"/>
</dbReference>
<comment type="activity regulation">
    <text evidence="12">Activated by a monovalent cation that binds near, but not in, the active site. The most likely occupant of the site in vivo is potassium. Ion binding induces a conformational change that may alter substrate affinity.</text>
</comment>
<keyword evidence="4 12" id="KW-0808">Transferase</keyword>
<keyword evidence="12" id="KW-0963">Cytoplasm</keyword>
<name>A0A6G1XB20_9BACI</name>
<dbReference type="RefSeq" id="WP_323742095.1">
    <property type="nucleotide sequence ID" value="NZ_WJNH01000016.1"/>
</dbReference>
<evidence type="ECO:0000313" key="15">
    <source>
        <dbReference type="Proteomes" id="UP000480185"/>
    </source>
</evidence>
<evidence type="ECO:0000256" key="9">
    <source>
        <dbReference type="ARBA" id="ARBA00022842"/>
    </source>
</evidence>
<comment type="subcellular location">
    <subcellularLocation>
        <location evidence="12">Cytoplasm</location>
    </subcellularLocation>
</comment>
<dbReference type="Gene3D" id="3.40.1190.20">
    <property type="match status" value="1"/>
</dbReference>
<comment type="pathway">
    <text evidence="12">Carbohydrate metabolism; D-ribose degradation; D-ribose 5-phosphate from beta-D-ribopyranose: step 2/2.</text>
</comment>
<accession>A0A6G1XB20</accession>
<keyword evidence="11 12" id="KW-0119">Carbohydrate metabolism</keyword>
<dbReference type="InterPro" id="IPR011611">
    <property type="entry name" value="PfkB_dom"/>
</dbReference>
<evidence type="ECO:0000256" key="11">
    <source>
        <dbReference type="ARBA" id="ARBA00023277"/>
    </source>
</evidence>
<dbReference type="GO" id="GO:0005829">
    <property type="term" value="C:cytosol"/>
    <property type="evidence" value="ECO:0007669"/>
    <property type="project" value="TreeGrafter"/>
</dbReference>